<feature type="domain" description="Fibronectin type-III" evidence="3">
    <location>
        <begin position="297"/>
        <end position="389"/>
    </location>
</feature>
<dbReference type="Pfam" id="PF01108">
    <property type="entry name" value="Tissue_fac"/>
    <property type="match status" value="1"/>
</dbReference>
<feature type="compositionally biased region" description="Low complexity" evidence="1">
    <location>
        <begin position="240"/>
        <end position="250"/>
    </location>
</feature>
<reference evidence="4 5" key="1">
    <citation type="journal article" date="2010" name="Nature">
        <title>The genome of a songbird.</title>
        <authorList>
            <person name="Warren W.C."/>
            <person name="Clayton D.F."/>
            <person name="Ellegren H."/>
            <person name="Arnold A.P."/>
            <person name="Hillier L.W."/>
            <person name="Kunstner A."/>
            <person name="Searle S."/>
            <person name="White S."/>
            <person name="Vilella A.J."/>
            <person name="Fairley S."/>
            <person name="Heger A."/>
            <person name="Kong L."/>
            <person name="Ponting C.P."/>
            <person name="Jarvis E.D."/>
            <person name="Mello C.V."/>
            <person name="Minx P."/>
            <person name="Lovell P."/>
            <person name="Velho T.A."/>
            <person name="Ferris M."/>
            <person name="Balakrishnan C.N."/>
            <person name="Sinha S."/>
            <person name="Blatti C."/>
            <person name="London S.E."/>
            <person name="Li Y."/>
            <person name="Lin Y.C."/>
            <person name="George J."/>
            <person name="Sweedler J."/>
            <person name="Southey B."/>
            <person name="Gunaratne P."/>
            <person name="Watson M."/>
            <person name="Nam K."/>
            <person name="Backstrom N."/>
            <person name="Smeds L."/>
            <person name="Nabholz B."/>
            <person name="Itoh Y."/>
            <person name="Whitney O."/>
            <person name="Pfenning A.R."/>
            <person name="Howard J."/>
            <person name="Volker M."/>
            <person name="Skinner B.M."/>
            <person name="Griffin D.K."/>
            <person name="Ye L."/>
            <person name="McLaren W.M."/>
            <person name="Flicek P."/>
            <person name="Quesada V."/>
            <person name="Velasco G."/>
            <person name="Lopez-Otin C."/>
            <person name="Puente X.S."/>
            <person name="Olender T."/>
            <person name="Lancet D."/>
            <person name="Smit A.F."/>
            <person name="Hubley R."/>
            <person name="Konkel M.K."/>
            <person name="Walker J.A."/>
            <person name="Batzer M.A."/>
            <person name="Gu W."/>
            <person name="Pollock D.D."/>
            <person name="Chen L."/>
            <person name="Cheng Z."/>
            <person name="Eichler E.E."/>
            <person name="Stapley J."/>
            <person name="Slate J."/>
            <person name="Ekblom R."/>
            <person name="Birkhead T."/>
            <person name="Burke T."/>
            <person name="Burt D."/>
            <person name="Scharff C."/>
            <person name="Adam I."/>
            <person name="Richard H."/>
            <person name="Sultan M."/>
            <person name="Soldatov A."/>
            <person name="Lehrach H."/>
            <person name="Edwards S.V."/>
            <person name="Yang S.P."/>
            <person name="Li X."/>
            <person name="Graves T."/>
            <person name="Fulton L."/>
            <person name="Nelson J."/>
            <person name="Chinwalla A."/>
            <person name="Hou S."/>
            <person name="Mardis E.R."/>
            <person name="Wilson R.K."/>
        </authorList>
    </citation>
    <scope>NUCLEOTIDE SEQUENCE [LARGE SCALE GENOMIC DNA]</scope>
</reference>
<dbReference type="PROSITE" id="PS50853">
    <property type="entry name" value="FN3"/>
    <property type="match status" value="1"/>
</dbReference>
<dbReference type="InParanoid" id="A0A674H2S6"/>
<proteinExistence type="predicted"/>
<dbReference type="Pfam" id="PF09294">
    <property type="entry name" value="Interfer-bind"/>
    <property type="match status" value="1"/>
</dbReference>
<reference evidence="4" key="3">
    <citation type="submission" date="2025-09" db="UniProtKB">
        <authorList>
            <consortium name="Ensembl"/>
        </authorList>
    </citation>
    <scope>IDENTIFICATION</scope>
</reference>
<evidence type="ECO:0000313" key="5">
    <source>
        <dbReference type="Proteomes" id="UP000007754"/>
    </source>
</evidence>
<feature type="region of interest" description="Disordered" evidence="1">
    <location>
        <begin position="122"/>
        <end position="250"/>
    </location>
</feature>
<dbReference type="GeneTree" id="ENSGT00940000158231"/>
<evidence type="ECO:0000259" key="3">
    <source>
        <dbReference type="PROSITE" id="PS50853"/>
    </source>
</evidence>
<dbReference type="CDD" id="cd00063">
    <property type="entry name" value="FN3"/>
    <property type="match status" value="1"/>
</dbReference>
<sequence length="617" mass="65153">MICGEGPGVPGLPQPAPLCGEGPGVPGLPQPAPLCGEGPGVPGLPHPLRPVGKGQGLGVPGLPRPVPLCGEGLGVSGLPQPAPLCGKGEGLGVPELPQPAPLCGEGEGFEVPGWGSLSPLRPVGKGSGCRGSLTRSAPWGRVRGAGAGAPSARSAPCGRARGAGAGAPSARSSLWGRGRARGAGAPSLAPPRGEGEGFGVPGLPQPAPPRGEGFGVPGLPHPLRPVGKEKGSGCRGSLTRSAPWGSGRRRGAGAAPLALPWRGRPAAAEGAAMAAALRAALCSGLLLLLCVSGMIPEPQNARISSVNLHSTLQWDAPKFPRGNLTYTVQSKSIYYPGDSFETLRTELRQPWCDVSSLSPYGSYVLQLRAEAGQLRSPWVTLTFKPMDDTIIGPPEVRLKSESGALHVDVSGPFAEHEQDRWPLRLYYGSWRYRILYWRKGSREHPASASWVAQVDTRHSSEILAQLEPWTVYCVRVQALIPEWNKTGQLSRELCEQTTHNGVTPVWIIVTVLVGSMLVVGTAVTVCFFSSFYLYRLFKHVFCPSYIFPQHLKEFLSKPPSAPQPFPPLQQEELLVCDKLTVISEQPQTLSEGSRDEASRTPELPQDPAQGDSDSGKA</sequence>
<keyword evidence="2" id="KW-1133">Transmembrane helix</keyword>
<organism evidence="4 5">
    <name type="scientific">Taeniopygia guttata</name>
    <name type="common">Zebra finch</name>
    <name type="synonym">Poephila guttata</name>
    <dbReference type="NCBI Taxonomy" id="59729"/>
    <lineage>
        <taxon>Eukaryota</taxon>
        <taxon>Metazoa</taxon>
        <taxon>Chordata</taxon>
        <taxon>Craniata</taxon>
        <taxon>Vertebrata</taxon>
        <taxon>Euteleostomi</taxon>
        <taxon>Archelosauria</taxon>
        <taxon>Archosauria</taxon>
        <taxon>Dinosauria</taxon>
        <taxon>Saurischia</taxon>
        <taxon>Theropoda</taxon>
        <taxon>Coelurosauria</taxon>
        <taxon>Aves</taxon>
        <taxon>Neognathae</taxon>
        <taxon>Neoaves</taxon>
        <taxon>Telluraves</taxon>
        <taxon>Australaves</taxon>
        <taxon>Passeriformes</taxon>
        <taxon>Passeroidea</taxon>
        <taxon>Estrildidae</taxon>
        <taxon>Estrildinae</taxon>
        <taxon>Taeniopygia</taxon>
    </lineage>
</organism>
<accession>A0A674H2S6</accession>
<dbReference type="Gene3D" id="2.60.40.10">
    <property type="entry name" value="Immunoglobulins"/>
    <property type="match status" value="2"/>
</dbReference>
<dbReference type="GO" id="GO:0004920">
    <property type="term" value="F:interleukin-10 receptor activity"/>
    <property type="evidence" value="ECO:0007669"/>
    <property type="project" value="TreeGrafter"/>
</dbReference>
<feature type="region of interest" description="Disordered" evidence="1">
    <location>
        <begin position="584"/>
        <end position="617"/>
    </location>
</feature>
<keyword evidence="2" id="KW-0472">Membrane</keyword>
<protein>
    <submittedName>
        <fullName evidence="4">Interferon alpha/beta receptor 2</fullName>
    </submittedName>
</protein>
<feature type="compositionally biased region" description="Low complexity" evidence="1">
    <location>
        <begin position="137"/>
        <end position="192"/>
    </location>
</feature>
<dbReference type="InterPro" id="IPR050650">
    <property type="entry name" value="Type-II_Cytokine-TF_Rcpt"/>
</dbReference>
<dbReference type="Ensembl" id="ENSTGUT00000026034.1">
    <property type="protein sequence ID" value="ENSTGUP00000029114.1"/>
    <property type="gene ID" value="ENSTGUG00000027670.1"/>
</dbReference>
<feature type="transmembrane region" description="Helical" evidence="2">
    <location>
        <begin position="505"/>
        <end position="534"/>
    </location>
</feature>
<dbReference type="PANTHER" id="PTHR20859:SF50">
    <property type="entry name" value="INTERLEUKIN-10 RECEPTOR SUBUNIT BETA"/>
    <property type="match status" value="1"/>
</dbReference>
<dbReference type="Proteomes" id="UP000007754">
    <property type="component" value="Chromosome 1"/>
</dbReference>
<evidence type="ECO:0000313" key="4">
    <source>
        <dbReference type="Ensembl" id="ENSTGUP00000029114.1"/>
    </source>
</evidence>
<reference evidence="4" key="2">
    <citation type="submission" date="2025-08" db="UniProtKB">
        <authorList>
            <consortium name="Ensembl"/>
        </authorList>
    </citation>
    <scope>IDENTIFICATION</scope>
</reference>
<dbReference type="InterPro" id="IPR013783">
    <property type="entry name" value="Ig-like_fold"/>
</dbReference>
<dbReference type="AlphaFoldDB" id="A0A674H2S6"/>
<evidence type="ECO:0000256" key="2">
    <source>
        <dbReference type="SAM" id="Phobius"/>
    </source>
</evidence>
<dbReference type="InterPro" id="IPR003961">
    <property type="entry name" value="FN3_dom"/>
</dbReference>
<dbReference type="PANTHER" id="PTHR20859">
    <property type="entry name" value="INTERFERON/INTERLEUKIN RECEPTOR"/>
    <property type="match status" value="1"/>
</dbReference>
<dbReference type="InterPro" id="IPR036116">
    <property type="entry name" value="FN3_sf"/>
</dbReference>
<feature type="region of interest" description="Disordered" evidence="1">
    <location>
        <begin position="30"/>
        <end position="59"/>
    </location>
</feature>
<dbReference type="SUPFAM" id="SSF49265">
    <property type="entry name" value="Fibronectin type III"/>
    <property type="match status" value="2"/>
</dbReference>
<dbReference type="InterPro" id="IPR015373">
    <property type="entry name" value="Interferon/interleukin_rcp_dom"/>
</dbReference>
<gene>
    <name evidence="4" type="primary">IFNAR2</name>
</gene>
<name>A0A674H2S6_TAEGU</name>
<keyword evidence="5" id="KW-1185">Reference proteome</keyword>
<evidence type="ECO:0000256" key="1">
    <source>
        <dbReference type="SAM" id="MobiDB-lite"/>
    </source>
</evidence>
<keyword evidence="2" id="KW-0812">Transmembrane</keyword>
<dbReference type="GO" id="GO:0005886">
    <property type="term" value="C:plasma membrane"/>
    <property type="evidence" value="ECO:0007669"/>
    <property type="project" value="TreeGrafter"/>
</dbReference>